<dbReference type="Pfam" id="PF00389">
    <property type="entry name" value="2-Hacid_dh"/>
    <property type="match status" value="1"/>
</dbReference>
<proteinExistence type="inferred from homology"/>
<dbReference type="RefSeq" id="WP_245704584.1">
    <property type="nucleotide sequence ID" value="NZ_FMZX01000001.1"/>
</dbReference>
<dbReference type="InterPro" id="IPR029753">
    <property type="entry name" value="D-isomer_DH_CS"/>
</dbReference>
<dbReference type="Proteomes" id="UP000198925">
    <property type="component" value="Unassembled WGS sequence"/>
</dbReference>
<evidence type="ECO:0000313" key="8">
    <source>
        <dbReference type="Proteomes" id="UP000198925"/>
    </source>
</evidence>
<name>A0A1G6KFZ3_9PROT</name>
<dbReference type="GO" id="GO:0005829">
    <property type="term" value="C:cytosol"/>
    <property type="evidence" value="ECO:0007669"/>
    <property type="project" value="TreeGrafter"/>
</dbReference>
<dbReference type="CDD" id="cd12156">
    <property type="entry name" value="HPPR"/>
    <property type="match status" value="1"/>
</dbReference>
<evidence type="ECO:0000313" key="7">
    <source>
        <dbReference type="EMBL" id="SDC29505.1"/>
    </source>
</evidence>
<dbReference type="InterPro" id="IPR006140">
    <property type="entry name" value="D-isomer_DH_NAD-bd"/>
</dbReference>
<dbReference type="EMBL" id="FMZX01000001">
    <property type="protein sequence ID" value="SDC29505.1"/>
    <property type="molecule type" value="Genomic_DNA"/>
</dbReference>
<dbReference type="FunFam" id="3.40.50.720:FF:000213">
    <property type="entry name" value="Putative 2-hydroxyacid dehydrogenase"/>
    <property type="match status" value="1"/>
</dbReference>
<dbReference type="STRING" id="938405.SAMN02927895_00686"/>
<dbReference type="AlphaFoldDB" id="A0A1G6KFZ3"/>
<dbReference type="InterPro" id="IPR050223">
    <property type="entry name" value="D-isomer_2-hydroxyacid_DH"/>
</dbReference>
<comment type="similarity">
    <text evidence="4">Belongs to the D-isomer specific 2-hydroxyacid dehydrogenase family.</text>
</comment>
<reference evidence="7 8" key="1">
    <citation type="submission" date="2016-10" db="EMBL/GenBank/DDBJ databases">
        <authorList>
            <person name="de Groot N.N."/>
        </authorList>
    </citation>
    <scope>NUCLEOTIDE SEQUENCE [LARGE SCALE GENOMIC DNA]</scope>
    <source>
        <strain evidence="7 8">CPCC 100156</strain>
    </source>
</reference>
<dbReference type="GO" id="GO:0016618">
    <property type="term" value="F:hydroxypyruvate reductase [NAD(P)H] activity"/>
    <property type="evidence" value="ECO:0007669"/>
    <property type="project" value="TreeGrafter"/>
</dbReference>
<dbReference type="PANTHER" id="PTHR10996:SF178">
    <property type="entry name" value="2-HYDROXYACID DEHYDROGENASE YGL185C-RELATED"/>
    <property type="match status" value="1"/>
</dbReference>
<dbReference type="InterPro" id="IPR006139">
    <property type="entry name" value="D-isomer_2_OHA_DH_cat_dom"/>
</dbReference>
<dbReference type="SUPFAM" id="SSF51735">
    <property type="entry name" value="NAD(P)-binding Rossmann-fold domains"/>
    <property type="match status" value="1"/>
</dbReference>
<evidence type="ECO:0000256" key="4">
    <source>
        <dbReference type="RuleBase" id="RU003719"/>
    </source>
</evidence>
<evidence type="ECO:0000259" key="5">
    <source>
        <dbReference type="Pfam" id="PF00389"/>
    </source>
</evidence>
<dbReference type="GO" id="GO:0030267">
    <property type="term" value="F:glyoxylate reductase (NADPH) activity"/>
    <property type="evidence" value="ECO:0007669"/>
    <property type="project" value="TreeGrafter"/>
</dbReference>
<organism evidence="7 8">
    <name type="scientific">Belnapia rosea</name>
    <dbReference type="NCBI Taxonomy" id="938405"/>
    <lineage>
        <taxon>Bacteria</taxon>
        <taxon>Pseudomonadati</taxon>
        <taxon>Pseudomonadota</taxon>
        <taxon>Alphaproteobacteria</taxon>
        <taxon>Acetobacterales</taxon>
        <taxon>Roseomonadaceae</taxon>
        <taxon>Belnapia</taxon>
    </lineage>
</organism>
<dbReference type="PANTHER" id="PTHR10996">
    <property type="entry name" value="2-HYDROXYACID DEHYDROGENASE-RELATED"/>
    <property type="match status" value="1"/>
</dbReference>
<keyword evidence="2 4" id="KW-0560">Oxidoreductase</keyword>
<evidence type="ECO:0000256" key="1">
    <source>
        <dbReference type="ARBA" id="ARBA00022857"/>
    </source>
</evidence>
<accession>A0A1G6KFZ3</accession>
<gene>
    <name evidence="7" type="ORF">SAMN04487779_1001496</name>
</gene>
<dbReference type="SUPFAM" id="SSF52283">
    <property type="entry name" value="Formate/glycerate dehydrogenase catalytic domain-like"/>
    <property type="match status" value="1"/>
</dbReference>
<keyword evidence="8" id="KW-1185">Reference proteome</keyword>
<dbReference type="Gene3D" id="3.40.50.720">
    <property type="entry name" value="NAD(P)-binding Rossmann-like Domain"/>
    <property type="match status" value="2"/>
</dbReference>
<keyword evidence="1" id="KW-0521">NADP</keyword>
<dbReference type="GO" id="GO:0051287">
    <property type="term" value="F:NAD binding"/>
    <property type="evidence" value="ECO:0007669"/>
    <property type="project" value="InterPro"/>
</dbReference>
<protein>
    <submittedName>
        <fullName evidence="7">Lactate dehydrogenase</fullName>
    </submittedName>
</protein>
<dbReference type="InterPro" id="IPR036291">
    <property type="entry name" value="NAD(P)-bd_dom_sf"/>
</dbReference>
<feature type="domain" description="D-isomer specific 2-hydroxyacid dehydrogenase NAD-binding" evidence="6">
    <location>
        <begin position="109"/>
        <end position="282"/>
    </location>
</feature>
<keyword evidence="3" id="KW-0520">NAD</keyword>
<sequence>MDKPELLVMGVLPDWDLEPMAERYTLRLLYEAKSEAAFIAEHGPAIRGIVTKGEIGASAALMDQLPRLEIVACYGVGVDAIDRAYCARRGIPVTNTPDVLTEDVADLAFALLLAAARRIPAADAWVRDGSWVREGSMPLTTRVWGKRIGIVGLGRIGSAVARRAEGFRMAISYSGRTPKPDVPYTFHPSPAALAPEVDILVCCAMGGPTTQGLIDRAAIEALRPGAIFVNVSRGSVVDEPALLEALRSRRIAAAGLDVFWNEPAVDAEFATFPHVVLAPHAASGTEETRRAMGALMQENLAAHFAGRPLPTEIRP</sequence>
<evidence type="ECO:0000259" key="6">
    <source>
        <dbReference type="Pfam" id="PF02826"/>
    </source>
</evidence>
<evidence type="ECO:0000256" key="3">
    <source>
        <dbReference type="ARBA" id="ARBA00023027"/>
    </source>
</evidence>
<dbReference type="PROSITE" id="PS00671">
    <property type="entry name" value="D_2_HYDROXYACID_DH_3"/>
    <property type="match status" value="1"/>
</dbReference>
<feature type="domain" description="D-isomer specific 2-hydroxyacid dehydrogenase catalytic" evidence="5">
    <location>
        <begin position="32"/>
        <end position="313"/>
    </location>
</feature>
<evidence type="ECO:0000256" key="2">
    <source>
        <dbReference type="ARBA" id="ARBA00023002"/>
    </source>
</evidence>
<dbReference type="Pfam" id="PF02826">
    <property type="entry name" value="2-Hacid_dh_C"/>
    <property type="match status" value="1"/>
</dbReference>